<feature type="signal peptide" evidence="1">
    <location>
        <begin position="1"/>
        <end position="20"/>
    </location>
</feature>
<evidence type="ECO:0000313" key="3">
    <source>
        <dbReference type="Proteomes" id="UP001206572"/>
    </source>
</evidence>
<feature type="chain" id="PRO_5046035018" evidence="1">
    <location>
        <begin position="21"/>
        <end position="200"/>
    </location>
</feature>
<evidence type="ECO:0000256" key="1">
    <source>
        <dbReference type="SAM" id="SignalP"/>
    </source>
</evidence>
<comment type="caution">
    <text evidence="2">The sequence shown here is derived from an EMBL/GenBank/DDBJ whole genome shotgun (WGS) entry which is preliminary data.</text>
</comment>
<accession>A0ABT2AKG0</accession>
<proteinExistence type="predicted"/>
<protein>
    <submittedName>
        <fullName evidence="2">Uncharacterized protein</fullName>
    </submittedName>
</protein>
<dbReference type="Proteomes" id="UP001206572">
    <property type="component" value="Unassembled WGS sequence"/>
</dbReference>
<sequence length="200" mass="21887">MKMSLRAVYGFLLGFLTWHAIGVQHANAAEAVAHSVANQYLRCAQTIVRAAGEVQSDGAAGFGVQVDNAPYFFVIKDRVRMSVISTEDGGPLADVLIDQSSADLFAEHIDRRGKYMEELAVRTKTKLDRQKLGSGIEAMTANKPELKGRYVGISLLIDPSKQVVVQWNWIGGRYARVSDVQAFQTSVWKALSPCLTGPES</sequence>
<dbReference type="EMBL" id="JANUHA010000005">
    <property type="protein sequence ID" value="MCS0596717.1"/>
    <property type="molecule type" value="Genomic_DNA"/>
</dbReference>
<name>A0ABT2AKG0_9BURK</name>
<evidence type="ECO:0000313" key="2">
    <source>
        <dbReference type="EMBL" id="MCS0596717.1"/>
    </source>
</evidence>
<gene>
    <name evidence="2" type="ORF">NX780_10165</name>
</gene>
<organism evidence="2 3">
    <name type="scientific">Massilia agri</name>
    <dbReference type="NCBI Taxonomy" id="1886785"/>
    <lineage>
        <taxon>Bacteria</taxon>
        <taxon>Pseudomonadati</taxon>
        <taxon>Pseudomonadota</taxon>
        <taxon>Betaproteobacteria</taxon>
        <taxon>Burkholderiales</taxon>
        <taxon>Oxalobacteraceae</taxon>
        <taxon>Telluria group</taxon>
        <taxon>Massilia</taxon>
    </lineage>
</organism>
<reference evidence="2 3" key="1">
    <citation type="submission" date="2022-08" db="EMBL/GenBank/DDBJ databases">
        <title>Reclassification of Massilia species as members of the genera Telluria, Duganella, Pseudoduganella, Mokoshia gen. nov. and Zemynaea gen. nov. using orthogonal and non-orthogonal genome-based approaches.</title>
        <authorList>
            <person name="Bowman J.P."/>
        </authorList>
    </citation>
    <scope>NUCLEOTIDE SEQUENCE [LARGE SCALE GENOMIC DNA]</scope>
    <source>
        <strain evidence="2 3">JCM 31661</strain>
    </source>
</reference>
<keyword evidence="1" id="KW-0732">Signal</keyword>
<dbReference type="RefSeq" id="WP_258827747.1">
    <property type="nucleotide sequence ID" value="NZ_JANUHA010000005.1"/>
</dbReference>
<keyword evidence="3" id="KW-1185">Reference proteome</keyword>